<dbReference type="KEGG" id="tet:TTHERM_00474990"/>
<gene>
    <name evidence="2" type="ORF">TTHERM_00474990</name>
</gene>
<reference evidence="3" key="1">
    <citation type="journal article" date="2006" name="PLoS Biol.">
        <title>Macronuclear genome sequence of the ciliate Tetrahymena thermophila, a model eukaryote.</title>
        <authorList>
            <person name="Eisen J.A."/>
            <person name="Coyne R.S."/>
            <person name="Wu M."/>
            <person name="Wu D."/>
            <person name="Thiagarajan M."/>
            <person name="Wortman J.R."/>
            <person name="Badger J.H."/>
            <person name="Ren Q."/>
            <person name="Amedeo P."/>
            <person name="Jones K.M."/>
            <person name="Tallon L.J."/>
            <person name="Delcher A.L."/>
            <person name="Salzberg S.L."/>
            <person name="Silva J.C."/>
            <person name="Haas B.J."/>
            <person name="Majoros W.H."/>
            <person name="Farzad M."/>
            <person name="Carlton J.M."/>
            <person name="Smith R.K. Jr."/>
            <person name="Garg J."/>
            <person name="Pearlman R.E."/>
            <person name="Karrer K.M."/>
            <person name="Sun L."/>
            <person name="Manning G."/>
            <person name="Elde N.C."/>
            <person name="Turkewitz A.P."/>
            <person name="Asai D.J."/>
            <person name="Wilkes D.E."/>
            <person name="Wang Y."/>
            <person name="Cai H."/>
            <person name="Collins K."/>
            <person name="Stewart B.A."/>
            <person name="Lee S.R."/>
            <person name="Wilamowska K."/>
            <person name="Weinberg Z."/>
            <person name="Ruzzo W.L."/>
            <person name="Wloga D."/>
            <person name="Gaertig J."/>
            <person name="Frankel J."/>
            <person name="Tsao C.-C."/>
            <person name="Gorovsky M.A."/>
            <person name="Keeling P.J."/>
            <person name="Waller R.F."/>
            <person name="Patron N.J."/>
            <person name="Cherry J.M."/>
            <person name="Stover N.A."/>
            <person name="Krieger C.J."/>
            <person name="del Toro C."/>
            <person name="Ryder H.F."/>
            <person name="Williamson S.C."/>
            <person name="Barbeau R.A."/>
            <person name="Hamilton E.P."/>
            <person name="Orias E."/>
        </authorList>
    </citation>
    <scope>NUCLEOTIDE SEQUENCE [LARGE SCALE GENOMIC DNA]</scope>
    <source>
        <strain evidence="3">SB210</strain>
    </source>
</reference>
<dbReference type="InParanoid" id="I7MHY0"/>
<accession>I7MHY0</accession>
<dbReference type="RefSeq" id="XP_001023981.1">
    <property type="nucleotide sequence ID" value="XM_001023981.2"/>
</dbReference>
<keyword evidence="3" id="KW-1185">Reference proteome</keyword>
<dbReference type="Proteomes" id="UP000009168">
    <property type="component" value="Unassembled WGS sequence"/>
</dbReference>
<evidence type="ECO:0000256" key="1">
    <source>
        <dbReference type="SAM" id="MobiDB-lite"/>
    </source>
</evidence>
<name>I7MHY0_TETTS</name>
<sequence length="405" mass="48784">MNNIYQYFQKVQDANIYQKSHGLSILSIIICDKLEEMNMLYQENLNQLISNNFLQYVINEIKQKWNTCITDVNNLKRFLSFLYFQNKKDPFEQNLLELLNSQMIQNFLEGKIAFQVQEMSIDQNQNINDLEIKNYDQDKQLKINNSQEHQQYEDSEIDKEKYFELLDEEKKQIPNPISEVSQILLKYSYLKVDEDCKPFQSNFNSQMQYQYQYKCIGMEIQPFISKPLDTKQQAKTQAARLLYPHIKFFDRYREPYQRYSYSEKEKQEEQMCEDEFYQKQLDDFFIYQQIQDEGINTVSDVQEILQKQANPSVLYYVKEDFSRQDNGNTLCTAIFMDPVKKLTSQGFGLGQKMAKEIAYFKLLKDIKKYFYELNGSYYHEFNERPKKSYKRRNRDDSDNNDNNDQ</sequence>
<dbReference type="GeneID" id="7829495"/>
<dbReference type="AlphaFoldDB" id="I7MHY0"/>
<dbReference type="EMBL" id="GG662472">
    <property type="protein sequence ID" value="EAS03736.1"/>
    <property type="molecule type" value="Genomic_DNA"/>
</dbReference>
<organism evidence="2 3">
    <name type="scientific">Tetrahymena thermophila (strain SB210)</name>
    <dbReference type="NCBI Taxonomy" id="312017"/>
    <lineage>
        <taxon>Eukaryota</taxon>
        <taxon>Sar</taxon>
        <taxon>Alveolata</taxon>
        <taxon>Ciliophora</taxon>
        <taxon>Intramacronucleata</taxon>
        <taxon>Oligohymenophorea</taxon>
        <taxon>Hymenostomatida</taxon>
        <taxon>Tetrahymenina</taxon>
        <taxon>Tetrahymenidae</taxon>
        <taxon>Tetrahymena</taxon>
    </lineage>
</organism>
<protein>
    <submittedName>
        <fullName evidence="2">Uncharacterized protein</fullName>
    </submittedName>
</protein>
<evidence type="ECO:0000313" key="2">
    <source>
        <dbReference type="EMBL" id="EAS03736.1"/>
    </source>
</evidence>
<dbReference type="HOGENOM" id="CLU_680613_0_0_1"/>
<proteinExistence type="predicted"/>
<evidence type="ECO:0000313" key="3">
    <source>
        <dbReference type="Proteomes" id="UP000009168"/>
    </source>
</evidence>
<feature type="region of interest" description="Disordered" evidence="1">
    <location>
        <begin position="384"/>
        <end position="405"/>
    </location>
</feature>